<proteinExistence type="predicted"/>
<feature type="region of interest" description="Disordered" evidence="1">
    <location>
        <begin position="164"/>
        <end position="212"/>
    </location>
</feature>
<evidence type="ECO:0000259" key="3">
    <source>
        <dbReference type="Pfam" id="PF13399"/>
    </source>
</evidence>
<evidence type="ECO:0000313" key="5">
    <source>
        <dbReference type="Proteomes" id="UP000176186"/>
    </source>
</evidence>
<comment type="caution">
    <text evidence="4">The sequence shown here is derived from an EMBL/GenBank/DDBJ whole genome shotgun (WGS) entry which is preliminary data.</text>
</comment>
<feature type="compositionally biased region" description="Low complexity" evidence="1">
    <location>
        <begin position="166"/>
        <end position="202"/>
    </location>
</feature>
<protein>
    <recommendedName>
        <fullName evidence="3">LytR/CpsA/Psr regulator C-terminal domain-containing protein</fullName>
    </recommendedName>
</protein>
<dbReference type="Proteomes" id="UP000176186">
    <property type="component" value="Unassembled WGS sequence"/>
</dbReference>
<evidence type="ECO:0000256" key="2">
    <source>
        <dbReference type="SAM" id="Phobius"/>
    </source>
</evidence>
<name>A0A1F6BEE2_9BACT</name>
<gene>
    <name evidence="4" type="ORF">A2363_01380</name>
</gene>
<feature type="compositionally biased region" description="Low complexity" evidence="1">
    <location>
        <begin position="43"/>
        <end position="56"/>
    </location>
</feature>
<feature type="compositionally biased region" description="Pro residues" evidence="1">
    <location>
        <begin position="203"/>
        <end position="212"/>
    </location>
</feature>
<feature type="transmembrane region" description="Helical" evidence="2">
    <location>
        <begin position="17"/>
        <end position="37"/>
    </location>
</feature>
<keyword evidence="2" id="KW-1133">Transmembrane helix</keyword>
<evidence type="ECO:0000256" key="1">
    <source>
        <dbReference type="SAM" id="MobiDB-lite"/>
    </source>
</evidence>
<feature type="domain" description="LytR/CpsA/Psr regulator C-terminal" evidence="3">
    <location>
        <begin position="70"/>
        <end position="158"/>
    </location>
</feature>
<dbReference type="Pfam" id="PF13399">
    <property type="entry name" value="LytR_C"/>
    <property type="match status" value="1"/>
</dbReference>
<dbReference type="Gene3D" id="3.30.70.2390">
    <property type="match status" value="1"/>
</dbReference>
<dbReference type="InterPro" id="IPR027381">
    <property type="entry name" value="LytR/CpsA/Psr_C"/>
</dbReference>
<dbReference type="EMBL" id="MFKE01000018">
    <property type="protein sequence ID" value="OGG35132.1"/>
    <property type="molecule type" value="Genomic_DNA"/>
</dbReference>
<evidence type="ECO:0000313" key="4">
    <source>
        <dbReference type="EMBL" id="OGG35132.1"/>
    </source>
</evidence>
<feature type="region of interest" description="Disordered" evidence="1">
    <location>
        <begin position="43"/>
        <end position="65"/>
    </location>
</feature>
<dbReference type="AlphaFoldDB" id="A0A1F6BEE2"/>
<keyword evidence="2" id="KW-0812">Transmembrane</keyword>
<reference evidence="4 5" key="1">
    <citation type="journal article" date="2016" name="Nat. Commun.">
        <title>Thousands of microbial genomes shed light on interconnected biogeochemical processes in an aquifer system.</title>
        <authorList>
            <person name="Anantharaman K."/>
            <person name="Brown C.T."/>
            <person name="Hug L.A."/>
            <person name="Sharon I."/>
            <person name="Castelle C.J."/>
            <person name="Probst A.J."/>
            <person name="Thomas B.C."/>
            <person name="Singh A."/>
            <person name="Wilkins M.J."/>
            <person name="Karaoz U."/>
            <person name="Brodie E.L."/>
            <person name="Williams K.H."/>
            <person name="Hubbard S.S."/>
            <person name="Banfield J.F."/>
        </authorList>
    </citation>
    <scope>NUCLEOTIDE SEQUENCE [LARGE SCALE GENOMIC DNA]</scope>
</reference>
<organism evidence="4 5">
    <name type="scientific">Candidatus Gottesmanbacteria bacterium RIFOXYB1_FULL_47_11</name>
    <dbReference type="NCBI Taxonomy" id="1798401"/>
    <lineage>
        <taxon>Bacteria</taxon>
        <taxon>Candidatus Gottesmaniibacteriota</taxon>
    </lineage>
</organism>
<sequence>MTQDYSNQPTVTKKSKLPIIIIAVVLVAALFGGIFLFSRNTSTKPPEVPVTTTETPTPSPTPAPAVDKASVKIQVLNGTGTPGQATKVAVSLKNAGYNLDNIKTGNAPENLTTASVAARTGFESVAADIKTALSSDFPGIEIASSLLATDSEFDIVVTTGGQKYAAPTAAPTPTGNTTPTPTPTPTGSGDTPTPTHTTTNTPTPTPTPTPTS</sequence>
<accession>A0A1F6BEE2</accession>
<keyword evidence="2" id="KW-0472">Membrane</keyword>
<dbReference type="STRING" id="1798401.A2363_01380"/>